<evidence type="ECO:0000259" key="7">
    <source>
        <dbReference type="PROSITE" id="PS50110"/>
    </source>
</evidence>
<keyword evidence="8" id="KW-0808">Transferase</keyword>
<organism evidence="8 9">
    <name type="scientific">Pseudobythopirellula maris</name>
    <dbReference type="NCBI Taxonomy" id="2527991"/>
    <lineage>
        <taxon>Bacteria</taxon>
        <taxon>Pseudomonadati</taxon>
        <taxon>Planctomycetota</taxon>
        <taxon>Planctomycetia</taxon>
        <taxon>Pirellulales</taxon>
        <taxon>Lacipirellulaceae</taxon>
        <taxon>Pseudobythopirellula</taxon>
    </lineage>
</organism>
<dbReference type="Pfam" id="PF00512">
    <property type="entry name" value="HisKA"/>
    <property type="match status" value="1"/>
</dbReference>
<dbReference type="EC" id="2.7.13.3" evidence="2"/>
<evidence type="ECO:0000313" key="9">
    <source>
        <dbReference type="Proteomes" id="UP000315440"/>
    </source>
</evidence>
<dbReference type="PROSITE" id="PS50109">
    <property type="entry name" value="HIS_KIN"/>
    <property type="match status" value="1"/>
</dbReference>
<dbReference type="Gene3D" id="3.30.565.10">
    <property type="entry name" value="Histidine kinase-like ATPase, C-terminal domain"/>
    <property type="match status" value="1"/>
</dbReference>
<reference evidence="8 9" key="1">
    <citation type="submission" date="2019-02" db="EMBL/GenBank/DDBJ databases">
        <title>Deep-cultivation of Planctomycetes and their phenomic and genomic characterization uncovers novel biology.</title>
        <authorList>
            <person name="Wiegand S."/>
            <person name="Jogler M."/>
            <person name="Boedeker C."/>
            <person name="Pinto D."/>
            <person name="Vollmers J."/>
            <person name="Rivas-Marin E."/>
            <person name="Kohn T."/>
            <person name="Peeters S.H."/>
            <person name="Heuer A."/>
            <person name="Rast P."/>
            <person name="Oberbeckmann S."/>
            <person name="Bunk B."/>
            <person name="Jeske O."/>
            <person name="Meyerdierks A."/>
            <person name="Storesund J.E."/>
            <person name="Kallscheuer N."/>
            <person name="Luecker S."/>
            <person name="Lage O.M."/>
            <person name="Pohl T."/>
            <person name="Merkel B.J."/>
            <person name="Hornburger P."/>
            <person name="Mueller R.-W."/>
            <person name="Bruemmer F."/>
            <person name="Labrenz M."/>
            <person name="Spormann A.M."/>
            <person name="Op Den Camp H."/>
            <person name="Overmann J."/>
            <person name="Amann R."/>
            <person name="Jetten M.S.M."/>
            <person name="Mascher T."/>
            <person name="Medema M.H."/>
            <person name="Devos D.P."/>
            <person name="Kaster A.-K."/>
            <person name="Ovreas L."/>
            <person name="Rohde M."/>
            <person name="Galperin M.Y."/>
            <person name="Jogler C."/>
        </authorList>
    </citation>
    <scope>NUCLEOTIDE SEQUENCE [LARGE SCALE GENOMIC DNA]</scope>
    <source>
        <strain evidence="8 9">Mal64</strain>
    </source>
</reference>
<evidence type="ECO:0000256" key="2">
    <source>
        <dbReference type="ARBA" id="ARBA00012438"/>
    </source>
</evidence>
<sequence>MCRNENIRVLLLEDDHDFYRLIAHQLNNHRRRFELDRVETLAEAIDKLKLGGYHLVLSDLSVPDSSGFNTIESLRQVCALTPIIVFTGLDDDAIEQQLVEAGAQDYLVKGESNASSLARSIFHAVQRQEAKNRITGLVAQLQESQELLSEQTMLLQKKNRRLKKLYKTAQEFVDNVSHDLRTPLTVIKDYMNLIREGMVGEVNERQQEMLGKACVRADDLNHMVDDLLDVSKLDSGLLGAWRRPVALAKILDHAAATLKQRAEVRGTALEVDCEADLPLAFCDAEKAERVLTNLAVNAIKYSAPGSRVRLWARFDADRDEILVGVTDNGPGIHEDALQEIFERFNQSGGSTDSSGKSYGLGLSIAQRFCRMNLGVIDVESKAGEGSTFKFTLPTAEPTGVLQRWLDLSGVVGSPIRLIEIVAPPEAADQFAEYDGFLHGQLRRDDLLVENGPGRWLFVIGVAPSEAELWFERAQKDFKRMNRNRFAGPLAPYRTETIRTWEPSSGRETILEDFRDALCGAAAEAPSLSV</sequence>
<dbReference type="EMBL" id="SJPQ01000001">
    <property type="protein sequence ID" value="TWT90847.1"/>
    <property type="molecule type" value="Genomic_DNA"/>
</dbReference>
<comment type="catalytic activity">
    <reaction evidence="1">
        <text>ATP + protein L-histidine = ADP + protein N-phospho-L-histidine.</text>
        <dbReference type="EC" id="2.7.13.3"/>
    </reaction>
</comment>
<dbReference type="InterPro" id="IPR001789">
    <property type="entry name" value="Sig_transdc_resp-reg_receiver"/>
</dbReference>
<evidence type="ECO:0000256" key="5">
    <source>
        <dbReference type="SAM" id="Coils"/>
    </source>
</evidence>
<protein>
    <recommendedName>
        <fullName evidence="2">histidine kinase</fullName>
        <ecNumber evidence="2">2.7.13.3</ecNumber>
    </recommendedName>
</protein>
<evidence type="ECO:0000259" key="6">
    <source>
        <dbReference type="PROSITE" id="PS50109"/>
    </source>
</evidence>
<dbReference type="PANTHER" id="PTHR43547">
    <property type="entry name" value="TWO-COMPONENT HISTIDINE KINASE"/>
    <property type="match status" value="1"/>
</dbReference>
<evidence type="ECO:0000256" key="3">
    <source>
        <dbReference type="ARBA" id="ARBA00022553"/>
    </source>
</evidence>
<dbReference type="SUPFAM" id="SSF47384">
    <property type="entry name" value="Homodimeric domain of signal transducing histidine kinase"/>
    <property type="match status" value="1"/>
</dbReference>
<dbReference type="Pfam" id="PF00072">
    <property type="entry name" value="Response_reg"/>
    <property type="match status" value="1"/>
</dbReference>
<dbReference type="InterPro" id="IPR003594">
    <property type="entry name" value="HATPase_dom"/>
</dbReference>
<feature type="modified residue" description="4-aspartylphosphate" evidence="4">
    <location>
        <position position="59"/>
    </location>
</feature>
<keyword evidence="3 4" id="KW-0597">Phosphoprotein</keyword>
<dbReference type="SMART" id="SM00448">
    <property type="entry name" value="REC"/>
    <property type="match status" value="1"/>
</dbReference>
<keyword evidence="5" id="KW-0175">Coiled coil</keyword>
<dbReference type="RefSeq" id="WP_146398093.1">
    <property type="nucleotide sequence ID" value="NZ_SJPQ01000001.1"/>
</dbReference>
<dbReference type="AlphaFoldDB" id="A0A5C5ZV23"/>
<feature type="coiled-coil region" evidence="5">
    <location>
        <begin position="127"/>
        <end position="175"/>
    </location>
</feature>
<feature type="domain" description="Histidine kinase" evidence="6">
    <location>
        <begin position="175"/>
        <end position="396"/>
    </location>
</feature>
<dbReference type="PRINTS" id="PR00344">
    <property type="entry name" value="BCTRLSENSOR"/>
</dbReference>
<dbReference type="InterPro" id="IPR036097">
    <property type="entry name" value="HisK_dim/P_sf"/>
</dbReference>
<dbReference type="InterPro" id="IPR003661">
    <property type="entry name" value="HisK_dim/P_dom"/>
</dbReference>
<dbReference type="InterPro" id="IPR011006">
    <property type="entry name" value="CheY-like_superfamily"/>
</dbReference>
<dbReference type="InterPro" id="IPR036890">
    <property type="entry name" value="HATPase_C_sf"/>
</dbReference>
<dbReference type="OrthoDB" id="9813394at2"/>
<dbReference type="SUPFAM" id="SSF52172">
    <property type="entry name" value="CheY-like"/>
    <property type="match status" value="1"/>
</dbReference>
<dbReference type="SMART" id="SM00387">
    <property type="entry name" value="HATPase_c"/>
    <property type="match status" value="1"/>
</dbReference>
<dbReference type="SMART" id="SM00388">
    <property type="entry name" value="HisKA"/>
    <property type="match status" value="1"/>
</dbReference>
<name>A0A5C5ZV23_9BACT</name>
<feature type="domain" description="Response regulatory" evidence="7">
    <location>
        <begin position="8"/>
        <end position="124"/>
    </location>
</feature>
<proteinExistence type="predicted"/>
<gene>
    <name evidence="8" type="primary">pleC</name>
    <name evidence="8" type="ORF">Mal64_12440</name>
</gene>
<accession>A0A5C5ZV23</accession>
<dbReference type="CDD" id="cd00156">
    <property type="entry name" value="REC"/>
    <property type="match status" value="1"/>
</dbReference>
<dbReference type="GO" id="GO:0000155">
    <property type="term" value="F:phosphorelay sensor kinase activity"/>
    <property type="evidence" value="ECO:0007669"/>
    <property type="project" value="InterPro"/>
</dbReference>
<comment type="caution">
    <text evidence="8">The sequence shown here is derived from an EMBL/GenBank/DDBJ whole genome shotgun (WGS) entry which is preliminary data.</text>
</comment>
<dbReference type="Pfam" id="PF02518">
    <property type="entry name" value="HATPase_c"/>
    <property type="match status" value="1"/>
</dbReference>
<evidence type="ECO:0000256" key="1">
    <source>
        <dbReference type="ARBA" id="ARBA00000085"/>
    </source>
</evidence>
<dbReference type="Proteomes" id="UP000315440">
    <property type="component" value="Unassembled WGS sequence"/>
</dbReference>
<evidence type="ECO:0000256" key="4">
    <source>
        <dbReference type="PROSITE-ProRule" id="PRU00169"/>
    </source>
</evidence>
<dbReference type="Gene3D" id="3.40.50.2300">
    <property type="match status" value="1"/>
</dbReference>
<dbReference type="PROSITE" id="PS50110">
    <property type="entry name" value="RESPONSE_REGULATORY"/>
    <property type="match status" value="1"/>
</dbReference>
<dbReference type="InterPro" id="IPR004358">
    <property type="entry name" value="Sig_transdc_His_kin-like_C"/>
</dbReference>
<evidence type="ECO:0000313" key="8">
    <source>
        <dbReference type="EMBL" id="TWT90847.1"/>
    </source>
</evidence>
<keyword evidence="9" id="KW-1185">Reference proteome</keyword>
<dbReference type="Gene3D" id="1.10.287.130">
    <property type="match status" value="1"/>
</dbReference>
<dbReference type="PANTHER" id="PTHR43547:SF2">
    <property type="entry name" value="HYBRID SIGNAL TRANSDUCTION HISTIDINE KINASE C"/>
    <property type="match status" value="1"/>
</dbReference>
<dbReference type="InterPro" id="IPR005467">
    <property type="entry name" value="His_kinase_dom"/>
</dbReference>
<dbReference type="SUPFAM" id="SSF55874">
    <property type="entry name" value="ATPase domain of HSP90 chaperone/DNA topoisomerase II/histidine kinase"/>
    <property type="match status" value="1"/>
</dbReference>
<dbReference type="CDD" id="cd00082">
    <property type="entry name" value="HisKA"/>
    <property type="match status" value="1"/>
</dbReference>
<dbReference type="CDD" id="cd00075">
    <property type="entry name" value="HATPase"/>
    <property type="match status" value="1"/>
</dbReference>